<dbReference type="InterPro" id="IPR002110">
    <property type="entry name" value="Ankyrin_rpt"/>
</dbReference>
<organism evidence="2 3">
    <name type="scientific">Seiridium unicorne</name>
    <dbReference type="NCBI Taxonomy" id="138068"/>
    <lineage>
        <taxon>Eukaryota</taxon>
        <taxon>Fungi</taxon>
        <taxon>Dikarya</taxon>
        <taxon>Ascomycota</taxon>
        <taxon>Pezizomycotina</taxon>
        <taxon>Sordariomycetes</taxon>
        <taxon>Xylariomycetidae</taxon>
        <taxon>Amphisphaeriales</taxon>
        <taxon>Sporocadaceae</taxon>
        <taxon>Seiridium</taxon>
    </lineage>
</organism>
<evidence type="ECO:0000256" key="1">
    <source>
        <dbReference type="PROSITE-ProRule" id="PRU00023"/>
    </source>
</evidence>
<reference evidence="2 3" key="1">
    <citation type="journal article" date="2024" name="J. Plant Pathol.">
        <title>Sequence and assembly of the genome of Seiridium unicorne, isolate CBS 538.82, causal agent of cypress canker disease.</title>
        <authorList>
            <person name="Scali E."/>
            <person name="Rocca G.D."/>
            <person name="Danti R."/>
            <person name="Garbelotto M."/>
            <person name="Barberini S."/>
            <person name="Baroncelli R."/>
            <person name="Emiliani G."/>
        </authorList>
    </citation>
    <scope>NUCLEOTIDE SEQUENCE [LARGE SCALE GENOMIC DNA]</scope>
    <source>
        <strain evidence="2 3">BM-138-508</strain>
    </source>
</reference>
<evidence type="ECO:0008006" key="4">
    <source>
        <dbReference type="Google" id="ProtNLM"/>
    </source>
</evidence>
<comment type="caution">
    <text evidence="2">The sequence shown here is derived from an EMBL/GenBank/DDBJ whole genome shotgun (WGS) entry which is preliminary data.</text>
</comment>
<protein>
    <recommendedName>
        <fullName evidence="4">Ankyrin repeat protein</fullName>
    </recommendedName>
</protein>
<keyword evidence="1" id="KW-0040">ANK repeat</keyword>
<dbReference type="SMART" id="SM00248">
    <property type="entry name" value="ANK"/>
    <property type="match status" value="4"/>
</dbReference>
<sequence>MSTKKAGTKLDTLPTDVLRQIQASFVFVSDMIRFRNSISKKIHNALNVGDLLIAAAKSDFLRHETAMKYGIYSDPLEGLIERDRFGDVAPDLLSLAVKRCRDLGVVQKAIDCYRANCLPAITGNWYASLRSHAPLRSHGQLALLNAVQYGRLEVVKMLLDAGSDIDADNVKQRPPHGYAIDALRLATSRRFEQIALCLIERGAIVGPGHLELAASLGSCSLLKVMLDKFEPSQELTRGEILRETLDVACHYRSSGAVHDGNTEVLDILFDSGLDLTGTWHSKVIRNAAMATCLTNAVYLHLFFSKHKVPGLPPIWSAVTQSLLRGADHVLQGIKFLYPQHMELLFDQEHETADAIGSALLWYALNIGGCVHGRPYPACDSWRTCDRACTYLIEKGCKLEHRHLQAAAFHGYTEMIDQCVAQGFSINTRRRLPEDIYPLGLYSLRELTPLEHAVTYAWTNPSALRGVCRLVFHGAKIDGISESVFREIREIYSGKKHPTSNVYGKPLKDALKKARSDGIRPDRSRVTGQGEKDDLLNQFLVVMMIILKV</sequence>
<dbReference type="PROSITE" id="PS50088">
    <property type="entry name" value="ANK_REPEAT"/>
    <property type="match status" value="1"/>
</dbReference>
<dbReference type="EMBL" id="JARVKF010000363">
    <property type="protein sequence ID" value="KAK9418670.1"/>
    <property type="molecule type" value="Genomic_DNA"/>
</dbReference>
<dbReference type="Proteomes" id="UP001408356">
    <property type="component" value="Unassembled WGS sequence"/>
</dbReference>
<gene>
    <name evidence="2" type="ORF">SUNI508_07927</name>
</gene>
<dbReference type="SUPFAM" id="SSF48403">
    <property type="entry name" value="Ankyrin repeat"/>
    <property type="match status" value="1"/>
</dbReference>
<keyword evidence="3" id="KW-1185">Reference proteome</keyword>
<dbReference type="Gene3D" id="1.25.40.20">
    <property type="entry name" value="Ankyrin repeat-containing domain"/>
    <property type="match status" value="1"/>
</dbReference>
<name>A0ABR2UVG0_9PEZI</name>
<evidence type="ECO:0000313" key="3">
    <source>
        <dbReference type="Proteomes" id="UP001408356"/>
    </source>
</evidence>
<proteinExistence type="predicted"/>
<accession>A0ABR2UVG0</accession>
<dbReference type="PROSITE" id="PS50297">
    <property type="entry name" value="ANK_REP_REGION"/>
    <property type="match status" value="1"/>
</dbReference>
<dbReference type="Pfam" id="PF00023">
    <property type="entry name" value="Ank"/>
    <property type="match status" value="1"/>
</dbReference>
<feature type="repeat" description="ANK" evidence="1">
    <location>
        <begin position="138"/>
        <end position="170"/>
    </location>
</feature>
<evidence type="ECO:0000313" key="2">
    <source>
        <dbReference type="EMBL" id="KAK9418670.1"/>
    </source>
</evidence>
<dbReference type="InterPro" id="IPR036770">
    <property type="entry name" value="Ankyrin_rpt-contain_sf"/>
</dbReference>